<dbReference type="EMBL" id="CP036289">
    <property type="protein sequence ID" value="QDU77298.1"/>
    <property type="molecule type" value="Genomic_DNA"/>
</dbReference>
<dbReference type="AlphaFoldDB" id="A0A518CDK0"/>
<evidence type="ECO:0000313" key="4">
    <source>
        <dbReference type="Proteomes" id="UP000318626"/>
    </source>
</evidence>
<reference evidence="4" key="1">
    <citation type="submission" date="2019-02" db="EMBL/GenBank/DDBJ databases">
        <title>Deep-cultivation of Planctomycetes and their phenomic and genomic characterization uncovers novel biology.</title>
        <authorList>
            <person name="Wiegand S."/>
            <person name="Jogler M."/>
            <person name="Boedeker C."/>
            <person name="Pinto D."/>
            <person name="Vollmers J."/>
            <person name="Rivas-Marin E."/>
            <person name="Kohn T."/>
            <person name="Peeters S.H."/>
            <person name="Heuer A."/>
            <person name="Rast P."/>
            <person name="Oberbeckmann S."/>
            <person name="Bunk B."/>
            <person name="Jeske O."/>
            <person name="Meyerdierks A."/>
            <person name="Storesund J.E."/>
            <person name="Kallscheuer N."/>
            <person name="Luecker S."/>
            <person name="Lage O.M."/>
            <person name="Pohl T."/>
            <person name="Merkel B.J."/>
            <person name="Hornburger P."/>
            <person name="Mueller R.-W."/>
            <person name="Bruemmer F."/>
            <person name="Labrenz M."/>
            <person name="Spormann A.M."/>
            <person name="Op den Camp H."/>
            <person name="Overmann J."/>
            <person name="Amann R."/>
            <person name="Jetten M.S.M."/>
            <person name="Mascher T."/>
            <person name="Medema M.H."/>
            <person name="Devos D.P."/>
            <person name="Kaster A.-K."/>
            <person name="Ovreas L."/>
            <person name="Rohde M."/>
            <person name="Galperin M.Y."/>
            <person name="Jogler C."/>
        </authorList>
    </citation>
    <scope>NUCLEOTIDE SEQUENCE [LARGE SCALE GENOMIC DNA]</scope>
    <source>
        <strain evidence="4">Pan97</strain>
    </source>
</reference>
<evidence type="ECO:0000313" key="3">
    <source>
        <dbReference type="EMBL" id="QDU77298.1"/>
    </source>
</evidence>
<dbReference type="GO" id="GO:0006508">
    <property type="term" value="P:proteolysis"/>
    <property type="evidence" value="ECO:0007669"/>
    <property type="project" value="UniProtKB-KW"/>
</dbReference>
<evidence type="ECO:0000256" key="1">
    <source>
        <dbReference type="SAM" id="Phobius"/>
    </source>
</evidence>
<accession>A0A518CDK0</accession>
<keyword evidence="3" id="KW-0378">Hydrolase</keyword>
<evidence type="ECO:0000259" key="2">
    <source>
        <dbReference type="Pfam" id="PF02517"/>
    </source>
</evidence>
<keyword evidence="3" id="KW-0645">Protease</keyword>
<gene>
    <name evidence="3" type="ORF">Pan97_43650</name>
</gene>
<feature type="transmembrane region" description="Helical" evidence="1">
    <location>
        <begin position="64"/>
        <end position="88"/>
    </location>
</feature>
<feature type="domain" description="CAAX prenyl protease 2/Lysostaphin resistance protein A-like" evidence="2">
    <location>
        <begin position="115"/>
        <end position="207"/>
    </location>
</feature>
<dbReference type="OrthoDB" id="118729at2"/>
<dbReference type="InterPro" id="IPR003675">
    <property type="entry name" value="Rce1/LyrA-like_dom"/>
</dbReference>
<proteinExistence type="predicted"/>
<dbReference type="GO" id="GO:0080120">
    <property type="term" value="P:CAAX-box protein maturation"/>
    <property type="evidence" value="ECO:0007669"/>
    <property type="project" value="UniProtKB-ARBA"/>
</dbReference>
<feature type="transmembrane region" description="Helical" evidence="1">
    <location>
        <begin position="27"/>
        <end position="49"/>
    </location>
</feature>
<dbReference type="Pfam" id="PF02517">
    <property type="entry name" value="Rce1-like"/>
    <property type="match status" value="1"/>
</dbReference>
<dbReference type="KEGG" id="bvo:Pan97_43650"/>
<name>A0A518CDK0_9BACT</name>
<sequence>MFDDEDDYDYEDPFGPEMTARERAEGFIRTAVLFESALAFVAVGLGWLIDVAPWISASWETGHALGVLGAIGLGALGTLPLLAAFMALQYCNIQSLNDLQDYMDRQIVPLFREATLLELGMISLAAGLGEEALFRGVIQTYLHQLMGPDAGPAVPILLTSLLFGLVHYVTREYFIISAVMGAYLGLWFYYTGDIIVPIVIHTLYDWFALAYMKKYAPELDDADSSKTG</sequence>
<dbReference type="PANTHER" id="PTHR36435:SF1">
    <property type="entry name" value="CAAX AMINO TERMINAL PROTEASE FAMILY PROTEIN"/>
    <property type="match status" value="1"/>
</dbReference>
<organism evidence="3 4">
    <name type="scientific">Bremerella volcania</name>
    <dbReference type="NCBI Taxonomy" id="2527984"/>
    <lineage>
        <taxon>Bacteria</taxon>
        <taxon>Pseudomonadati</taxon>
        <taxon>Planctomycetota</taxon>
        <taxon>Planctomycetia</taxon>
        <taxon>Pirellulales</taxon>
        <taxon>Pirellulaceae</taxon>
        <taxon>Bremerella</taxon>
    </lineage>
</organism>
<protein>
    <submittedName>
        <fullName evidence="3">CAAX amino terminal protease self-immunity</fullName>
    </submittedName>
</protein>
<keyword evidence="1" id="KW-0472">Membrane</keyword>
<dbReference type="Proteomes" id="UP000318626">
    <property type="component" value="Chromosome"/>
</dbReference>
<keyword evidence="1" id="KW-0812">Transmembrane</keyword>
<dbReference type="PANTHER" id="PTHR36435">
    <property type="entry name" value="SLR1288 PROTEIN"/>
    <property type="match status" value="1"/>
</dbReference>
<dbReference type="GO" id="GO:0004175">
    <property type="term" value="F:endopeptidase activity"/>
    <property type="evidence" value="ECO:0007669"/>
    <property type="project" value="UniProtKB-ARBA"/>
</dbReference>
<feature type="transmembrane region" description="Helical" evidence="1">
    <location>
        <begin position="149"/>
        <end position="166"/>
    </location>
</feature>
<keyword evidence="1" id="KW-1133">Transmembrane helix</keyword>
<dbReference type="InterPro" id="IPR052710">
    <property type="entry name" value="CAAX_protease"/>
</dbReference>
<dbReference type="RefSeq" id="WP_144976089.1">
    <property type="nucleotide sequence ID" value="NZ_CP036289.1"/>
</dbReference>
<keyword evidence="4" id="KW-1185">Reference proteome</keyword>